<reference evidence="2 3" key="1">
    <citation type="journal article" date="2011" name="Syst. Appl. Microbiol.">
        <title>Defluviimonas denitrificans gen. nov., sp. nov., and Pararhodobacter aggregans gen. nov., sp. nov., non-phototrophic Rhodobacteraceae from the biofilter of a marine aquaculture.</title>
        <authorList>
            <person name="Foesel B.U."/>
            <person name="Drake H.L."/>
            <person name="Schramm A."/>
        </authorList>
    </citation>
    <scope>NUCLEOTIDE SEQUENCE [LARGE SCALE GENOMIC DNA]</scope>
    <source>
        <strain evidence="2 3">D1-19</strain>
    </source>
</reference>
<dbReference type="InterPro" id="IPR036515">
    <property type="entry name" value="Transposase_17_sf"/>
</dbReference>
<name>A0A2T7UVN0_9RHOB</name>
<dbReference type="AlphaFoldDB" id="A0A2T7UVN0"/>
<evidence type="ECO:0000259" key="1">
    <source>
        <dbReference type="SMART" id="SM01321"/>
    </source>
</evidence>
<evidence type="ECO:0000313" key="2">
    <source>
        <dbReference type="EMBL" id="PVE48638.1"/>
    </source>
</evidence>
<evidence type="ECO:0000313" key="3">
    <source>
        <dbReference type="Proteomes" id="UP000244810"/>
    </source>
</evidence>
<comment type="caution">
    <text evidence="2">The sequence shown here is derived from an EMBL/GenBank/DDBJ whole genome shotgun (WGS) entry which is preliminary data.</text>
</comment>
<dbReference type="InterPro" id="IPR002686">
    <property type="entry name" value="Transposase_17"/>
</dbReference>
<dbReference type="OrthoDB" id="9794403at2"/>
<dbReference type="PANTHER" id="PTHR36966:SF1">
    <property type="entry name" value="REP-ASSOCIATED TYROSINE TRANSPOSASE"/>
    <property type="match status" value="1"/>
</dbReference>
<dbReference type="PANTHER" id="PTHR36966">
    <property type="entry name" value="REP-ASSOCIATED TYROSINE TRANSPOSASE"/>
    <property type="match status" value="1"/>
</dbReference>
<dbReference type="RefSeq" id="WP_107750474.1">
    <property type="nucleotide sequence ID" value="NZ_QBKF01000002.1"/>
</dbReference>
<dbReference type="SMART" id="SM01321">
    <property type="entry name" value="Y1_Tnp"/>
    <property type="match status" value="1"/>
</dbReference>
<dbReference type="GO" id="GO:0043565">
    <property type="term" value="F:sequence-specific DNA binding"/>
    <property type="evidence" value="ECO:0007669"/>
    <property type="project" value="TreeGrafter"/>
</dbReference>
<dbReference type="GO" id="GO:0004803">
    <property type="term" value="F:transposase activity"/>
    <property type="evidence" value="ECO:0007669"/>
    <property type="project" value="InterPro"/>
</dbReference>
<sequence length="176" mass="20129">MTAYRRLRLNGATYQFTLCLEEPARGLLIAEVALLRQAWARTLAELPVRRQAVVVLPDRLHAIWTEPEDAALFPERWRRIKARFSRAVSGDFAPRDSLRRKRERGIWQRRYWEHCLRDAAALDRALEDCRRAPVLAGLVTRPEDWPYGSFAAPRGRMGNIAHPTEPASCPAPCTSA</sequence>
<dbReference type="Gene3D" id="3.30.70.1290">
    <property type="entry name" value="Transposase IS200-like"/>
    <property type="match status" value="1"/>
</dbReference>
<organism evidence="2 3">
    <name type="scientific">Pararhodobacter aggregans</name>
    <dbReference type="NCBI Taxonomy" id="404875"/>
    <lineage>
        <taxon>Bacteria</taxon>
        <taxon>Pseudomonadati</taxon>
        <taxon>Pseudomonadota</taxon>
        <taxon>Alphaproteobacteria</taxon>
        <taxon>Rhodobacterales</taxon>
        <taxon>Paracoccaceae</taxon>
        <taxon>Pararhodobacter</taxon>
    </lineage>
</organism>
<dbReference type="NCBIfam" id="NF047646">
    <property type="entry name" value="REP_Tyr_transpos"/>
    <property type="match status" value="1"/>
</dbReference>
<dbReference type="GO" id="GO:0006313">
    <property type="term" value="P:DNA transposition"/>
    <property type="evidence" value="ECO:0007669"/>
    <property type="project" value="InterPro"/>
</dbReference>
<protein>
    <submittedName>
        <fullName evidence="2">Transposase</fullName>
    </submittedName>
</protein>
<feature type="domain" description="Transposase IS200-like" evidence="1">
    <location>
        <begin position="9"/>
        <end position="129"/>
    </location>
</feature>
<gene>
    <name evidence="2" type="ORF">DDE23_06185</name>
</gene>
<keyword evidence="3" id="KW-1185">Reference proteome</keyword>
<dbReference type="SUPFAM" id="SSF143422">
    <property type="entry name" value="Transposase IS200-like"/>
    <property type="match status" value="1"/>
</dbReference>
<dbReference type="InterPro" id="IPR052715">
    <property type="entry name" value="RAYT_transposase"/>
</dbReference>
<dbReference type="Proteomes" id="UP000244810">
    <property type="component" value="Unassembled WGS sequence"/>
</dbReference>
<dbReference type="EMBL" id="QDDR01000002">
    <property type="protein sequence ID" value="PVE48638.1"/>
    <property type="molecule type" value="Genomic_DNA"/>
</dbReference>
<accession>A0A2T7UVN0</accession>
<proteinExistence type="predicted"/>